<evidence type="ECO:0000313" key="1">
    <source>
        <dbReference type="EMBL" id="QHT93758.1"/>
    </source>
</evidence>
<dbReference type="AlphaFoldDB" id="A0A6C0IKQ0"/>
<protein>
    <submittedName>
        <fullName evidence="1">Uncharacterized protein</fullName>
    </submittedName>
</protein>
<name>A0A6C0IKQ0_9ZZZZ</name>
<dbReference type="EMBL" id="MN740210">
    <property type="protein sequence ID" value="QHT93758.1"/>
    <property type="molecule type" value="Genomic_DNA"/>
</dbReference>
<proteinExistence type="predicted"/>
<sequence>MSITMPQMRLWSRYENVCPNLTPEQAYTNKILYKNNILKHKSNSTPLTKKQNYANLSKRVGNRIQKCSPKPSGEITVGMSPDLVILYSRKSDSSYYPRTKRTMHVAGTNWPNGSKITTLPHSCRALYVAKELTERETDA</sequence>
<organism evidence="1">
    <name type="scientific">viral metagenome</name>
    <dbReference type="NCBI Taxonomy" id="1070528"/>
    <lineage>
        <taxon>unclassified sequences</taxon>
        <taxon>metagenomes</taxon>
        <taxon>organismal metagenomes</taxon>
    </lineage>
</organism>
<reference evidence="1" key="1">
    <citation type="journal article" date="2020" name="Nature">
        <title>Giant virus diversity and host interactions through global metagenomics.</title>
        <authorList>
            <person name="Schulz F."/>
            <person name="Roux S."/>
            <person name="Paez-Espino D."/>
            <person name="Jungbluth S."/>
            <person name="Walsh D.A."/>
            <person name="Denef V.J."/>
            <person name="McMahon K.D."/>
            <person name="Konstantinidis K.T."/>
            <person name="Eloe-Fadrosh E.A."/>
            <person name="Kyrpides N.C."/>
            <person name="Woyke T."/>
        </authorList>
    </citation>
    <scope>NUCLEOTIDE SEQUENCE</scope>
    <source>
        <strain evidence="1">GVMAG-M-3300024258-14</strain>
    </source>
</reference>
<accession>A0A6C0IKQ0</accession>